<organism evidence="1 2">
    <name type="scientific">Niabella ginsenosidivorans</name>
    <dbReference type="NCBI Taxonomy" id="1176587"/>
    <lineage>
        <taxon>Bacteria</taxon>
        <taxon>Pseudomonadati</taxon>
        <taxon>Bacteroidota</taxon>
        <taxon>Chitinophagia</taxon>
        <taxon>Chitinophagales</taxon>
        <taxon>Chitinophagaceae</taxon>
        <taxon>Niabella</taxon>
    </lineage>
</organism>
<reference evidence="1 2" key="1">
    <citation type="submission" date="2016-05" db="EMBL/GenBank/DDBJ databases">
        <title>Niabella ginsenosidivorans BS26 whole genome sequencing.</title>
        <authorList>
            <person name="Im W.T."/>
            <person name="Siddiqi M.Z."/>
        </authorList>
    </citation>
    <scope>NUCLEOTIDE SEQUENCE [LARGE SCALE GENOMIC DNA]</scope>
    <source>
        <strain evidence="1 2">BS26</strain>
    </source>
</reference>
<dbReference type="Gene3D" id="3.40.50.12370">
    <property type="match status" value="1"/>
</dbReference>
<keyword evidence="2" id="KW-1185">Reference proteome</keyword>
<dbReference type="RefSeq" id="WP_067753996.1">
    <property type="nucleotide sequence ID" value="NZ_CP015772.1"/>
</dbReference>
<evidence type="ECO:0008006" key="3">
    <source>
        <dbReference type="Google" id="ProtNLM"/>
    </source>
</evidence>
<gene>
    <name evidence="1" type="ORF">A8C56_07425</name>
</gene>
<accession>A0A1A9HZZ0</accession>
<dbReference type="AlphaFoldDB" id="A0A1A9HZZ0"/>
<name>A0A1A9HZZ0_9BACT</name>
<sequence>MKNILFITNAVSMNWKVLDFACFIAGAAHSSLKGIFVEVATVSKTYILESDDEPPCGDILGGSDIMGFETRQGRKDTNIQRFKEYCEKKNIPCSTLCVEGEPMKAVLVESRFADLIIAGAATSAEENRNQFPAEFMKRLLQKAECPLIIAPDHLNDIDEIIFAYDGSASSVFATRQFAQLMPFFEDKKIFVVQVGNASGIKYKRQISDLLRGYYSQIGYKVIDGSDPSYELFEFLRHRDNCMVVMGAYGRAYFSRLFKNSTADPLILLLKVPIFITHC</sequence>
<evidence type="ECO:0000313" key="2">
    <source>
        <dbReference type="Proteomes" id="UP000077667"/>
    </source>
</evidence>
<protein>
    <recommendedName>
        <fullName evidence="3">UspA domain-containing protein</fullName>
    </recommendedName>
</protein>
<proteinExistence type="predicted"/>
<evidence type="ECO:0000313" key="1">
    <source>
        <dbReference type="EMBL" id="ANH80833.1"/>
    </source>
</evidence>
<dbReference type="SUPFAM" id="SSF52402">
    <property type="entry name" value="Adenine nucleotide alpha hydrolases-like"/>
    <property type="match status" value="2"/>
</dbReference>
<dbReference type="Proteomes" id="UP000077667">
    <property type="component" value="Chromosome"/>
</dbReference>
<dbReference type="STRING" id="1176587.A8C56_07425"/>
<dbReference type="KEGG" id="nia:A8C56_07425"/>
<dbReference type="OrthoDB" id="662548at2"/>
<dbReference type="EMBL" id="CP015772">
    <property type="protein sequence ID" value="ANH80833.1"/>
    <property type="molecule type" value="Genomic_DNA"/>
</dbReference>